<comment type="caution">
    <text evidence="9">The sequence shown here is derived from an EMBL/GenBank/DDBJ whole genome shotgun (WGS) entry which is preliminary data.</text>
</comment>
<evidence type="ECO:0000256" key="5">
    <source>
        <dbReference type="ARBA" id="ARBA00023237"/>
    </source>
</evidence>
<dbReference type="NCBIfam" id="NF047847">
    <property type="entry name" value="SS_mature_LptM"/>
    <property type="match status" value="1"/>
</dbReference>
<evidence type="ECO:0000256" key="1">
    <source>
        <dbReference type="ARBA" id="ARBA00004459"/>
    </source>
</evidence>
<dbReference type="InterPro" id="IPR032831">
    <property type="entry name" value="LptM_cons"/>
</dbReference>
<dbReference type="PROSITE" id="PS51257">
    <property type="entry name" value="PROKAR_LIPOPROTEIN"/>
    <property type="match status" value="1"/>
</dbReference>
<dbReference type="GO" id="GO:0009279">
    <property type="term" value="C:cell outer membrane"/>
    <property type="evidence" value="ECO:0007669"/>
    <property type="project" value="UniProtKB-SubCell"/>
</dbReference>
<feature type="region of interest" description="Disordered" evidence="7">
    <location>
        <begin position="26"/>
        <end position="51"/>
    </location>
</feature>
<evidence type="ECO:0000256" key="2">
    <source>
        <dbReference type="ARBA" id="ARBA00022729"/>
    </source>
</evidence>
<keyword evidence="4" id="KW-0564">Palmitate</keyword>
<evidence type="ECO:0000256" key="8">
    <source>
        <dbReference type="SAM" id="SignalP"/>
    </source>
</evidence>
<evidence type="ECO:0000256" key="4">
    <source>
        <dbReference type="ARBA" id="ARBA00023139"/>
    </source>
</evidence>
<sequence length="51" mass="5388">MTPRYATLSAVLLSTLLLAACGQKGPLYLPEDAESGEPRNEQPAPEGSQSE</sequence>
<dbReference type="Proteomes" id="UP000273643">
    <property type="component" value="Unassembled WGS sequence"/>
</dbReference>
<comment type="subcellular location">
    <subcellularLocation>
        <location evidence="1">Cell outer membrane</location>
        <topology evidence="1">Lipid-anchor</topology>
    </subcellularLocation>
</comment>
<keyword evidence="10" id="KW-1185">Reference proteome</keyword>
<protein>
    <submittedName>
        <fullName evidence="9">Putative lipoprotein</fullName>
    </submittedName>
</protein>
<dbReference type="OrthoDB" id="8550022at2"/>
<keyword evidence="6 9" id="KW-0449">Lipoprotein</keyword>
<evidence type="ECO:0000256" key="6">
    <source>
        <dbReference type="ARBA" id="ARBA00023288"/>
    </source>
</evidence>
<keyword evidence="5" id="KW-0998">Cell outer membrane</keyword>
<dbReference type="AlphaFoldDB" id="A0A3N1P159"/>
<accession>A0A3N1P159</accession>
<evidence type="ECO:0000256" key="3">
    <source>
        <dbReference type="ARBA" id="ARBA00023136"/>
    </source>
</evidence>
<keyword evidence="2 8" id="KW-0732">Signal</keyword>
<keyword evidence="3" id="KW-0472">Membrane</keyword>
<evidence type="ECO:0000256" key="7">
    <source>
        <dbReference type="SAM" id="MobiDB-lite"/>
    </source>
</evidence>
<gene>
    <name evidence="9" type="ORF">EDC38_2397</name>
</gene>
<evidence type="ECO:0000313" key="9">
    <source>
        <dbReference type="EMBL" id="ROQ21769.1"/>
    </source>
</evidence>
<feature type="chain" id="PRO_5017921334" evidence="8">
    <location>
        <begin position="20"/>
        <end position="51"/>
    </location>
</feature>
<proteinExistence type="predicted"/>
<dbReference type="EMBL" id="RJUK01000001">
    <property type="protein sequence ID" value="ROQ21769.1"/>
    <property type="molecule type" value="Genomic_DNA"/>
</dbReference>
<reference evidence="9 10" key="1">
    <citation type="submission" date="2018-11" db="EMBL/GenBank/DDBJ databases">
        <title>Genomic Encyclopedia of Type Strains, Phase IV (KMG-IV): sequencing the most valuable type-strain genomes for metagenomic binning, comparative biology and taxonomic classification.</title>
        <authorList>
            <person name="Goeker M."/>
        </authorList>
    </citation>
    <scope>NUCLEOTIDE SEQUENCE [LARGE SCALE GENOMIC DNA]</scope>
    <source>
        <strain evidence="9 10">DSM 16974</strain>
    </source>
</reference>
<organism evidence="9 10">
    <name type="scientific">Marinimicrobium koreense</name>
    <dbReference type="NCBI Taxonomy" id="306545"/>
    <lineage>
        <taxon>Bacteria</taxon>
        <taxon>Pseudomonadati</taxon>
        <taxon>Pseudomonadota</taxon>
        <taxon>Gammaproteobacteria</taxon>
        <taxon>Cellvibrionales</taxon>
        <taxon>Cellvibrionaceae</taxon>
        <taxon>Marinimicrobium</taxon>
    </lineage>
</organism>
<name>A0A3N1P159_9GAMM</name>
<feature type="signal peptide" evidence="8">
    <location>
        <begin position="1"/>
        <end position="19"/>
    </location>
</feature>
<dbReference type="Pfam" id="PF13627">
    <property type="entry name" value="LptM_cons"/>
    <property type="match status" value="1"/>
</dbReference>
<dbReference type="RefSeq" id="WP_081666090.1">
    <property type="nucleotide sequence ID" value="NZ_JBHYFO010000001.1"/>
</dbReference>
<evidence type="ECO:0000313" key="10">
    <source>
        <dbReference type="Proteomes" id="UP000273643"/>
    </source>
</evidence>